<proteinExistence type="predicted"/>
<accession>A0ABP7AWI6</accession>
<dbReference type="Pfam" id="PF04248">
    <property type="entry name" value="NTP_transf_9"/>
    <property type="match status" value="1"/>
</dbReference>
<name>A0ABP7AWI6_9ACTN</name>
<protein>
    <submittedName>
        <fullName evidence="2">DUF427 domain-containing protein</fullName>
    </submittedName>
</protein>
<dbReference type="Gene3D" id="2.170.150.40">
    <property type="entry name" value="Domain of unknown function (DUF427)"/>
    <property type="match status" value="2"/>
</dbReference>
<dbReference type="RefSeq" id="WP_344809853.1">
    <property type="nucleotide sequence ID" value="NZ_BAABAB010000051.1"/>
</dbReference>
<organism evidence="2 3">
    <name type="scientific">Microlunatus ginsengisoli</name>
    <dbReference type="NCBI Taxonomy" id="363863"/>
    <lineage>
        <taxon>Bacteria</taxon>
        <taxon>Bacillati</taxon>
        <taxon>Actinomycetota</taxon>
        <taxon>Actinomycetes</taxon>
        <taxon>Propionibacteriales</taxon>
        <taxon>Propionibacteriaceae</taxon>
        <taxon>Microlunatus</taxon>
    </lineage>
</organism>
<evidence type="ECO:0000313" key="3">
    <source>
        <dbReference type="Proteomes" id="UP001501490"/>
    </source>
</evidence>
<evidence type="ECO:0000313" key="2">
    <source>
        <dbReference type="EMBL" id="GAA3641518.1"/>
    </source>
</evidence>
<reference evidence="3" key="1">
    <citation type="journal article" date="2019" name="Int. J. Syst. Evol. Microbiol.">
        <title>The Global Catalogue of Microorganisms (GCM) 10K type strain sequencing project: providing services to taxonomists for standard genome sequencing and annotation.</title>
        <authorList>
            <consortium name="The Broad Institute Genomics Platform"/>
            <consortium name="The Broad Institute Genome Sequencing Center for Infectious Disease"/>
            <person name="Wu L."/>
            <person name="Ma J."/>
        </authorList>
    </citation>
    <scope>NUCLEOTIDE SEQUENCE [LARGE SCALE GENOMIC DNA]</scope>
    <source>
        <strain evidence="3">JCM 16929</strain>
    </source>
</reference>
<dbReference type="InterPro" id="IPR038694">
    <property type="entry name" value="DUF427_sf"/>
</dbReference>
<comment type="caution">
    <text evidence="2">The sequence shown here is derived from an EMBL/GenBank/DDBJ whole genome shotgun (WGS) entry which is preliminary data.</text>
</comment>
<gene>
    <name evidence="2" type="ORF">GCM10022236_50240</name>
</gene>
<dbReference type="PANTHER" id="PTHR34310">
    <property type="entry name" value="DUF427 DOMAIN PROTEIN (AFU_ORTHOLOGUE AFUA_3G02220)"/>
    <property type="match status" value="1"/>
</dbReference>
<dbReference type="EMBL" id="BAABAB010000051">
    <property type="protein sequence ID" value="GAA3641518.1"/>
    <property type="molecule type" value="Genomic_DNA"/>
</dbReference>
<dbReference type="Proteomes" id="UP001501490">
    <property type="component" value="Unassembled WGS sequence"/>
</dbReference>
<sequence length="258" mass="29238">MRTELIDKWVRAFVGDTAVVDTRRPLLFWEDAFPVPNYAYDPADVRTDLLVPSRSEPPSGFDFFEPRGPVSQMYDLVLGDRTLPRAAWQRDDPALADRLVVSWRPGLLDRWLEESEEVGGHPRDPYKRVEALASTRHVVVSLDGVTLADTTRPVLLFETGLPTRFYVPEEDLVAEALEPSGAHSFCPYKGRADRYWSVRGRPDATDIAWSYAQPFPAVGKVAGRVAFYNELVDISVDDVPLQRPDSVFRRREHRPAAD</sequence>
<evidence type="ECO:0000259" key="1">
    <source>
        <dbReference type="Pfam" id="PF04248"/>
    </source>
</evidence>
<dbReference type="PANTHER" id="PTHR34310:SF9">
    <property type="entry name" value="BLR5716 PROTEIN"/>
    <property type="match status" value="1"/>
</dbReference>
<keyword evidence="3" id="KW-1185">Reference proteome</keyword>
<dbReference type="InterPro" id="IPR007361">
    <property type="entry name" value="DUF427"/>
</dbReference>
<feature type="domain" description="DUF427" evidence="1">
    <location>
        <begin position="138"/>
        <end position="230"/>
    </location>
</feature>